<organism evidence="2 5">
    <name type="scientific">Cellulosimicrobium cellulans</name>
    <name type="common">Arthrobacter luteus</name>
    <dbReference type="NCBI Taxonomy" id="1710"/>
    <lineage>
        <taxon>Bacteria</taxon>
        <taxon>Bacillati</taxon>
        <taxon>Actinomycetota</taxon>
        <taxon>Actinomycetes</taxon>
        <taxon>Micrococcales</taxon>
        <taxon>Promicromonosporaceae</taxon>
        <taxon>Cellulosimicrobium</taxon>
    </lineage>
</organism>
<keyword evidence="4" id="KW-1185">Reference proteome</keyword>
<dbReference type="AlphaFoldDB" id="A0AAV5P4U2"/>
<evidence type="ECO:0000256" key="1">
    <source>
        <dbReference type="SAM" id="MobiDB-lite"/>
    </source>
</evidence>
<gene>
    <name evidence="2" type="ORF">Ccel01_13440</name>
    <name evidence="3" type="ORF">FOG94_09545</name>
</gene>
<reference evidence="2" key="2">
    <citation type="submission" date="2023-03" db="EMBL/GenBank/DDBJ databases">
        <title>Cellulosimicrobium cellulans NBRC 103059.</title>
        <authorList>
            <person name="Ichikawa N."/>
            <person name="Sato H."/>
            <person name="Tonouchi N."/>
        </authorList>
    </citation>
    <scope>NUCLEOTIDE SEQUENCE</scope>
    <source>
        <strain evidence="2">NBRC 103059</strain>
    </source>
</reference>
<feature type="region of interest" description="Disordered" evidence="1">
    <location>
        <begin position="63"/>
        <end position="114"/>
    </location>
</feature>
<sequence>MIGVTCWTVVAWKDAADATTVGWPSAGVARGAWAVGPLVGANEGGPEVACAGTGANAVVGWASSRPTAAPGTPPGGGGGGGTGAFGDMLGSSRASSADSPGATGRRALLEPPAN</sequence>
<dbReference type="Proteomes" id="UP000319068">
    <property type="component" value="Chromosome"/>
</dbReference>
<evidence type="ECO:0000313" key="3">
    <source>
        <dbReference type="EMBL" id="QDP75351.1"/>
    </source>
</evidence>
<dbReference type="EMBL" id="BSTG01000001">
    <property type="protein sequence ID" value="GLY56742.1"/>
    <property type="molecule type" value="Genomic_DNA"/>
</dbReference>
<accession>A0AAV5P4U2</accession>
<protein>
    <submittedName>
        <fullName evidence="2">Uncharacterized protein</fullName>
    </submittedName>
</protein>
<dbReference type="EMBL" id="CP041694">
    <property type="protein sequence ID" value="QDP75351.1"/>
    <property type="molecule type" value="Genomic_DNA"/>
</dbReference>
<evidence type="ECO:0000313" key="4">
    <source>
        <dbReference type="Proteomes" id="UP000319068"/>
    </source>
</evidence>
<name>A0AAV5P4U2_CELCE</name>
<proteinExistence type="predicted"/>
<evidence type="ECO:0000313" key="2">
    <source>
        <dbReference type="EMBL" id="GLY56742.1"/>
    </source>
</evidence>
<evidence type="ECO:0000313" key="5">
    <source>
        <dbReference type="Proteomes" id="UP001165168"/>
    </source>
</evidence>
<dbReference type="RefSeq" id="WP_086151411.1">
    <property type="nucleotide sequence ID" value="NZ_BSTG01000001.1"/>
</dbReference>
<feature type="compositionally biased region" description="Gly residues" evidence="1">
    <location>
        <begin position="74"/>
        <end position="84"/>
    </location>
</feature>
<dbReference type="Proteomes" id="UP001165168">
    <property type="component" value="Unassembled WGS sequence"/>
</dbReference>
<reference evidence="3 4" key="1">
    <citation type="submission" date="2019-07" db="EMBL/GenBank/DDBJ databases">
        <title>Complete Genome Sequence and Methylome Analysis of Arthrobacter luteus NEB113.</title>
        <authorList>
            <person name="Fomenkov A."/>
            <person name="Anton B.P."/>
            <person name="Vincze T."/>
            <person name="Roberts R.J."/>
        </authorList>
    </citation>
    <scope>NUCLEOTIDE SEQUENCE [LARGE SCALE GENOMIC DNA]</scope>
    <source>
        <strain evidence="3 4">NEB113</strain>
    </source>
</reference>